<keyword evidence="2" id="KW-1185">Reference proteome</keyword>
<proteinExistence type="predicted"/>
<name>A0A1X7C3I8_9BACT</name>
<evidence type="ECO:0000313" key="2">
    <source>
        <dbReference type="Proteomes" id="UP000192906"/>
    </source>
</evidence>
<sequence>MQVDINGADQADVIATLAAAGEDICTILPTAKHPEELAELLGMVLQGIREAAESIET</sequence>
<reference evidence="2" key="1">
    <citation type="submission" date="2017-04" db="EMBL/GenBank/DDBJ databases">
        <authorList>
            <person name="Varghese N."/>
            <person name="Submissions S."/>
        </authorList>
    </citation>
    <scope>NUCLEOTIDE SEQUENCE [LARGE SCALE GENOMIC DNA]</scope>
    <source>
        <strain evidence="2">K3S</strain>
    </source>
</reference>
<dbReference type="RefSeq" id="WP_170921349.1">
    <property type="nucleotide sequence ID" value="NZ_FWZU01000001.1"/>
</dbReference>
<organism evidence="1 2">
    <name type="scientific">Desulfovibrio gilichinskyi</name>
    <dbReference type="NCBI Taxonomy" id="1519643"/>
    <lineage>
        <taxon>Bacteria</taxon>
        <taxon>Pseudomonadati</taxon>
        <taxon>Thermodesulfobacteriota</taxon>
        <taxon>Desulfovibrionia</taxon>
        <taxon>Desulfovibrionales</taxon>
        <taxon>Desulfovibrionaceae</taxon>
        <taxon>Desulfovibrio</taxon>
    </lineage>
</organism>
<dbReference type="EMBL" id="FWZU01000001">
    <property type="protein sequence ID" value="SME89216.1"/>
    <property type="molecule type" value="Genomic_DNA"/>
</dbReference>
<accession>A0A1X7C3I8</accession>
<protein>
    <submittedName>
        <fullName evidence="1">Uncharacterized protein</fullName>
    </submittedName>
</protein>
<dbReference type="Proteomes" id="UP000192906">
    <property type="component" value="Unassembled WGS sequence"/>
</dbReference>
<dbReference type="AlphaFoldDB" id="A0A1X7C3I8"/>
<gene>
    <name evidence="1" type="ORF">SAMN06295933_0255</name>
</gene>
<evidence type="ECO:0000313" key="1">
    <source>
        <dbReference type="EMBL" id="SME89216.1"/>
    </source>
</evidence>